<dbReference type="RefSeq" id="WP_158065794.1">
    <property type="nucleotide sequence ID" value="NZ_CP042829.1"/>
</dbReference>
<sequence>MRRRLAVASLAILLLGAVLTGCVSGDEGADRPGTYTRDVEAGAAVGEGTSPRLTIAAAADLRFALEALRPAIEAHCDTVITTTYGSSGQLARQLTAGAPFDLFLSADTTYVEEVLRAGRAAPASAAVYGRGRLAVITRAGVPLPAAFAELGDGAYGTISIANPAHAPYGRAAREALRSAGILDRVEGRLVQGENVRQAVEYVDNGSADAGIVALALVIDRGADRYLLVDAALHAPITQAGVVTRGTGAERTARCALQYLLSEDGQNALSTFGFEPAQE</sequence>
<keyword evidence="2" id="KW-0479">Metal-binding</keyword>
<dbReference type="PANTHER" id="PTHR30632:SF14">
    <property type="entry name" value="TUNGSTATE_MOLYBDATE_CHROMATE-BINDING PROTEIN MODA"/>
    <property type="match status" value="1"/>
</dbReference>
<evidence type="ECO:0000256" key="2">
    <source>
        <dbReference type="ARBA" id="ARBA00022723"/>
    </source>
</evidence>
<dbReference type="SUPFAM" id="SSF53850">
    <property type="entry name" value="Periplasmic binding protein-like II"/>
    <property type="match status" value="1"/>
</dbReference>
<dbReference type="Pfam" id="PF13531">
    <property type="entry name" value="SBP_bac_11"/>
    <property type="match status" value="1"/>
</dbReference>
<keyword evidence="3 4" id="KW-0732">Signal</keyword>
<feature type="signal peptide" evidence="4">
    <location>
        <begin position="1"/>
        <end position="25"/>
    </location>
</feature>
<gene>
    <name evidence="5" type="primary">modA</name>
    <name evidence="5" type="ORF">Tbon_00475</name>
</gene>
<dbReference type="EMBL" id="CP042829">
    <property type="protein sequence ID" value="QFG01848.1"/>
    <property type="molecule type" value="Genomic_DNA"/>
</dbReference>
<comment type="similarity">
    <text evidence="1">Belongs to the bacterial solute-binding protein ModA family.</text>
</comment>
<evidence type="ECO:0000313" key="5">
    <source>
        <dbReference type="EMBL" id="QFG01848.1"/>
    </source>
</evidence>
<evidence type="ECO:0000256" key="3">
    <source>
        <dbReference type="ARBA" id="ARBA00022729"/>
    </source>
</evidence>
<dbReference type="NCBIfam" id="TIGR01256">
    <property type="entry name" value="modA"/>
    <property type="match status" value="1"/>
</dbReference>
<protein>
    <submittedName>
        <fullName evidence="5">Molybdate ABC transporter substrate-binding protein</fullName>
    </submittedName>
</protein>
<dbReference type="PANTHER" id="PTHR30632">
    <property type="entry name" value="MOLYBDATE-BINDING PERIPLASMIC PROTEIN"/>
    <property type="match status" value="1"/>
</dbReference>
<evidence type="ECO:0000313" key="6">
    <source>
        <dbReference type="Proteomes" id="UP000326331"/>
    </source>
</evidence>
<dbReference type="InterPro" id="IPR050682">
    <property type="entry name" value="ModA/WtpA"/>
</dbReference>
<proteinExistence type="inferred from homology"/>
<keyword evidence="6" id="KW-1185">Reference proteome</keyword>
<dbReference type="InterPro" id="IPR005950">
    <property type="entry name" value="ModA"/>
</dbReference>
<evidence type="ECO:0000256" key="1">
    <source>
        <dbReference type="ARBA" id="ARBA00009175"/>
    </source>
</evidence>
<name>A0ABX6BZN6_9CHLR</name>
<feature type="chain" id="PRO_5047506163" evidence="4">
    <location>
        <begin position="26"/>
        <end position="278"/>
    </location>
</feature>
<dbReference type="PROSITE" id="PS51257">
    <property type="entry name" value="PROKAR_LIPOPROTEIN"/>
    <property type="match status" value="1"/>
</dbReference>
<accession>A0ABX6BZN6</accession>
<reference evidence="5 6" key="1">
    <citation type="submission" date="2019-10" db="EMBL/GenBank/DDBJ databases">
        <title>Thermopilla bonchosmolovskayae gen. nov., sp. nov., a moderately thermophilic Chloroflexi bacterium from a Chukotka hot spring (Arctic, Russia), representing a novel classis Thermopillaia, which include previously uncultivated lineage OLB14.</title>
        <authorList>
            <person name="Kochetkova T.V."/>
            <person name="Zayulina K.S."/>
            <person name="Zhigarkov V.S."/>
            <person name="Minaev N.V."/>
            <person name="Novikov A."/>
            <person name="Toshchakov S.V."/>
            <person name="Elcheninov A.G."/>
            <person name="Kublanov I.V."/>
        </authorList>
    </citation>
    <scope>NUCLEOTIDE SEQUENCE [LARGE SCALE GENOMIC DNA]</scope>
    <source>
        <strain evidence="5 6">3753O</strain>
    </source>
</reference>
<evidence type="ECO:0000256" key="4">
    <source>
        <dbReference type="SAM" id="SignalP"/>
    </source>
</evidence>
<organism evidence="5 6">
    <name type="scientific">Tepidiforma bonchosmolovskayae</name>
    <dbReference type="NCBI Taxonomy" id="2601677"/>
    <lineage>
        <taxon>Bacteria</taxon>
        <taxon>Bacillati</taxon>
        <taxon>Chloroflexota</taxon>
        <taxon>Tepidiformia</taxon>
        <taxon>Tepidiformales</taxon>
        <taxon>Tepidiformaceae</taxon>
        <taxon>Tepidiforma</taxon>
    </lineage>
</organism>
<dbReference type="Proteomes" id="UP000326331">
    <property type="component" value="Chromosome"/>
</dbReference>
<dbReference type="PIRSF" id="PIRSF004846">
    <property type="entry name" value="ModA"/>
    <property type="match status" value="1"/>
</dbReference>
<dbReference type="Gene3D" id="3.40.190.10">
    <property type="entry name" value="Periplasmic binding protein-like II"/>
    <property type="match status" value="2"/>
</dbReference>